<dbReference type="InterPro" id="IPR008332">
    <property type="entry name" value="MethylG_MeTrfase_N"/>
</dbReference>
<dbReference type="GO" id="GO:0003908">
    <property type="term" value="F:methylated-DNA-[protein]-cysteine S-methyltransferase activity"/>
    <property type="evidence" value="ECO:0007669"/>
    <property type="project" value="UniProtKB-EC"/>
</dbReference>
<dbReference type="Gene3D" id="1.10.10.10">
    <property type="entry name" value="Winged helix-like DNA-binding domain superfamily/Winged helix DNA-binding domain"/>
    <property type="match status" value="1"/>
</dbReference>
<evidence type="ECO:0000259" key="8">
    <source>
        <dbReference type="Pfam" id="PF02870"/>
    </source>
</evidence>
<protein>
    <submittedName>
        <fullName evidence="9">Methylated-DNA--[protein]-cysteine S-methyltransferase</fullName>
        <ecNumber evidence="9">2.1.1.63</ecNumber>
    </submittedName>
</protein>
<gene>
    <name evidence="9" type="ORF">ACFOW9_11260</name>
</gene>
<dbReference type="NCBIfam" id="TIGR00589">
    <property type="entry name" value="ogt"/>
    <property type="match status" value="1"/>
</dbReference>
<keyword evidence="10" id="KW-1185">Reference proteome</keyword>
<dbReference type="PROSITE" id="PS00374">
    <property type="entry name" value="MGMT"/>
    <property type="match status" value="1"/>
</dbReference>
<sequence>MTRAERSMHALQPLNAGLEAVAADEAATLVRLSGVLRGAAQAHGLVDVAYRSIDSPVGPLLLVATEVGLVRVAFSVEGHDTVLAELAESISPRILHAPARLDAAAREFEEYFAHTRHTFDLPLDFRLASGFRYEVLTHLHEIEYGSTASYSAVAALTSSPRAVRAVGTACARNPLPVVVPCHRVIRSDGSQGAYLGGPEAKALLLSLEAV</sequence>
<evidence type="ECO:0000313" key="10">
    <source>
        <dbReference type="Proteomes" id="UP001595773"/>
    </source>
</evidence>
<dbReference type="Proteomes" id="UP001595773">
    <property type="component" value="Unassembled WGS sequence"/>
</dbReference>
<evidence type="ECO:0000259" key="7">
    <source>
        <dbReference type="Pfam" id="PF01035"/>
    </source>
</evidence>
<comment type="catalytic activity">
    <reaction evidence="1">
        <text>a 4-O-methyl-thymidine in DNA + L-cysteinyl-[protein] = a thymidine in DNA + S-methyl-L-cysteinyl-[protein]</text>
        <dbReference type="Rhea" id="RHEA:53428"/>
        <dbReference type="Rhea" id="RHEA-COMP:10131"/>
        <dbReference type="Rhea" id="RHEA-COMP:10132"/>
        <dbReference type="Rhea" id="RHEA-COMP:13555"/>
        <dbReference type="Rhea" id="RHEA-COMP:13556"/>
        <dbReference type="ChEBI" id="CHEBI:29950"/>
        <dbReference type="ChEBI" id="CHEBI:82612"/>
        <dbReference type="ChEBI" id="CHEBI:137386"/>
        <dbReference type="ChEBI" id="CHEBI:137387"/>
        <dbReference type="EC" id="2.1.1.63"/>
    </reaction>
</comment>
<evidence type="ECO:0000256" key="4">
    <source>
        <dbReference type="ARBA" id="ARBA00022763"/>
    </source>
</evidence>
<proteinExistence type="predicted"/>
<evidence type="ECO:0000313" key="9">
    <source>
        <dbReference type="EMBL" id="MFC4266179.1"/>
    </source>
</evidence>
<feature type="domain" description="Methylated-DNA-[protein]-cysteine S-methyltransferase DNA binding" evidence="7">
    <location>
        <begin position="131"/>
        <end position="210"/>
    </location>
</feature>
<reference evidence="10" key="1">
    <citation type="journal article" date="2019" name="Int. J. Syst. Evol. Microbiol.">
        <title>The Global Catalogue of Microorganisms (GCM) 10K type strain sequencing project: providing services to taxonomists for standard genome sequencing and annotation.</title>
        <authorList>
            <consortium name="The Broad Institute Genomics Platform"/>
            <consortium name="The Broad Institute Genome Sequencing Center for Infectious Disease"/>
            <person name="Wu L."/>
            <person name="Ma J."/>
        </authorList>
    </citation>
    <scope>NUCLEOTIDE SEQUENCE [LARGE SCALE GENOMIC DNA]</scope>
    <source>
        <strain evidence="10">CGMCC 1.10698</strain>
    </source>
</reference>
<evidence type="ECO:0000256" key="6">
    <source>
        <dbReference type="ARBA" id="ARBA00049348"/>
    </source>
</evidence>
<dbReference type="Pfam" id="PF02870">
    <property type="entry name" value="Methyltransf_1N"/>
    <property type="match status" value="1"/>
</dbReference>
<comment type="caution">
    <text evidence="9">The sequence shown here is derived from an EMBL/GenBank/DDBJ whole genome shotgun (WGS) entry which is preliminary data.</text>
</comment>
<dbReference type="EC" id="2.1.1.63" evidence="9"/>
<name>A0ABV8R4J9_9MICC</name>
<accession>A0ABV8R4J9</accession>
<dbReference type="InterPro" id="IPR036217">
    <property type="entry name" value="MethylDNA_cys_MeTrfase_DNAb"/>
</dbReference>
<dbReference type="InterPro" id="IPR036631">
    <property type="entry name" value="MGMT_N_sf"/>
</dbReference>
<dbReference type="Gene3D" id="3.30.160.70">
    <property type="entry name" value="Methylated DNA-protein cysteine methyltransferase domain"/>
    <property type="match status" value="1"/>
</dbReference>
<dbReference type="PANTHER" id="PTHR10815">
    <property type="entry name" value="METHYLATED-DNA--PROTEIN-CYSTEINE METHYLTRANSFERASE"/>
    <property type="match status" value="1"/>
</dbReference>
<dbReference type="InterPro" id="IPR014048">
    <property type="entry name" value="MethylDNA_cys_MeTrfase_DNA-bd"/>
</dbReference>
<evidence type="ECO:0000256" key="3">
    <source>
        <dbReference type="ARBA" id="ARBA00022679"/>
    </source>
</evidence>
<evidence type="ECO:0000256" key="5">
    <source>
        <dbReference type="ARBA" id="ARBA00023204"/>
    </source>
</evidence>
<keyword evidence="3 9" id="KW-0808">Transferase</keyword>
<dbReference type="InterPro" id="IPR001497">
    <property type="entry name" value="MethylDNA_cys_MeTrfase_AS"/>
</dbReference>
<dbReference type="InterPro" id="IPR036388">
    <property type="entry name" value="WH-like_DNA-bd_sf"/>
</dbReference>
<dbReference type="RefSeq" id="WP_376991775.1">
    <property type="nucleotide sequence ID" value="NZ_BAABLL010000008.1"/>
</dbReference>
<keyword evidence="5" id="KW-0234">DNA repair</keyword>
<keyword evidence="2 9" id="KW-0489">Methyltransferase</keyword>
<dbReference type="CDD" id="cd06445">
    <property type="entry name" value="ATase"/>
    <property type="match status" value="1"/>
</dbReference>
<dbReference type="EMBL" id="JBHSCQ010000017">
    <property type="protein sequence ID" value="MFC4266179.1"/>
    <property type="molecule type" value="Genomic_DNA"/>
</dbReference>
<feature type="domain" description="Methylguanine DNA methyltransferase ribonuclease-like" evidence="8">
    <location>
        <begin position="49"/>
        <end position="125"/>
    </location>
</feature>
<comment type="catalytic activity">
    <reaction evidence="6">
        <text>a 6-O-methyl-2'-deoxyguanosine in DNA + L-cysteinyl-[protein] = S-methyl-L-cysteinyl-[protein] + a 2'-deoxyguanosine in DNA</text>
        <dbReference type="Rhea" id="RHEA:24000"/>
        <dbReference type="Rhea" id="RHEA-COMP:10131"/>
        <dbReference type="Rhea" id="RHEA-COMP:10132"/>
        <dbReference type="Rhea" id="RHEA-COMP:11367"/>
        <dbReference type="Rhea" id="RHEA-COMP:11368"/>
        <dbReference type="ChEBI" id="CHEBI:29950"/>
        <dbReference type="ChEBI" id="CHEBI:82612"/>
        <dbReference type="ChEBI" id="CHEBI:85445"/>
        <dbReference type="ChEBI" id="CHEBI:85448"/>
        <dbReference type="EC" id="2.1.1.63"/>
    </reaction>
</comment>
<evidence type="ECO:0000256" key="1">
    <source>
        <dbReference type="ARBA" id="ARBA00001286"/>
    </source>
</evidence>
<dbReference type="SUPFAM" id="SSF46767">
    <property type="entry name" value="Methylated DNA-protein cysteine methyltransferase, C-terminal domain"/>
    <property type="match status" value="1"/>
</dbReference>
<evidence type="ECO:0000256" key="2">
    <source>
        <dbReference type="ARBA" id="ARBA00022603"/>
    </source>
</evidence>
<dbReference type="GO" id="GO:0032259">
    <property type="term" value="P:methylation"/>
    <property type="evidence" value="ECO:0007669"/>
    <property type="project" value="UniProtKB-KW"/>
</dbReference>
<dbReference type="Pfam" id="PF01035">
    <property type="entry name" value="DNA_binding_1"/>
    <property type="match status" value="1"/>
</dbReference>
<dbReference type="SUPFAM" id="SSF53155">
    <property type="entry name" value="Methylated DNA-protein cysteine methyltransferase domain"/>
    <property type="match status" value="1"/>
</dbReference>
<keyword evidence="4" id="KW-0227">DNA damage</keyword>
<organism evidence="9 10">
    <name type="scientific">Arthrobacter cryoconiti</name>
    <dbReference type="NCBI Taxonomy" id="748907"/>
    <lineage>
        <taxon>Bacteria</taxon>
        <taxon>Bacillati</taxon>
        <taxon>Actinomycetota</taxon>
        <taxon>Actinomycetes</taxon>
        <taxon>Micrococcales</taxon>
        <taxon>Micrococcaceae</taxon>
        <taxon>Arthrobacter</taxon>
    </lineage>
</organism>
<dbReference type="PANTHER" id="PTHR10815:SF5">
    <property type="entry name" value="METHYLATED-DNA--PROTEIN-CYSTEINE METHYLTRANSFERASE"/>
    <property type="match status" value="1"/>
</dbReference>